<dbReference type="EMBL" id="UINC01001035">
    <property type="protein sequence ID" value="SUZ68260.1"/>
    <property type="molecule type" value="Genomic_DNA"/>
</dbReference>
<proteinExistence type="inferred from homology"/>
<keyword evidence="3" id="KW-0456">Lyase</keyword>
<evidence type="ECO:0000256" key="2">
    <source>
        <dbReference type="ARBA" id="ARBA00022723"/>
    </source>
</evidence>
<evidence type="ECO:0000256" key="3">
    <source>
        <dbReference type="ARBA" id="ARBA00023239"/>
    </source>
</evidence>
<gene>
    <name evidence="5" type="ORF">METZ01_LOCUS21114</name>
</gene>
<dbReference type="InterPro" id="IPR000891">
    <property type="entry name" value="PYR_CT"/>
</dbReference>
<dbReference type="PANTHER" id="PTHR42738">
    <property type="entry name" value="HYDROXYMETHYLGLUTARYL-COA LYASE"/>
    <property type="match status" value="1"/>
</dbReference>
<reference evidence="5" key="1">
    <citation type="submission" date="2018-05" db="EMBL/GenBank/DDBJ databases">
        <authorList>
            <person name="Lanie J.A."/>
            <person name="Ng W.-L."/>
            <person name="Kazmierczak K.M."/>
            <person name="Andrzejewski T.M."/>
            <person name="Davidsen T.M."/>
            <person name="Wayne K.J."/>
            <person name="Tettelin H."/>
            <person name="Glass J.I."/>
            <person name="Rusch D."/>
            <person name="Podicherti R."/>
            <person name="Tsui H.-C.T."/>
            <person name="Winkler M.E."/>
        </authorList>
    </citation>
    <scope>NUCLEOTIDE SEQUENCE</scope>
</reference>
<comment type="similarity">
    <text evidence="1">Belongs to the HMG-CoA lyase family.</text>
</comment>
<accession>A0A381PMT7</accession>
<dbReference type="GO" id="GO:0004419">
    <property type="term" value="F:hydroxymethylglutaryl-CoA lyase activity"/>
    <property type="evidence" value="ECO:0007669"/>
    <property type="project" value="TreeGrafter"/>
</dbReference>
<evidence type="ECO:0000259" key="4">
    <source>
        <dbReference type="PROSITE" id="PS50991"/>
    </source>
</evidence>
<dbReference type="FunFam" id="3.20.20.70:FF:000071">
    <property type="entry name" value="Hydroxymethylglutaryl-CoA lyase"/>
    <property type="match status" value="1"/>
</dbReference>
<organism evidence="5">
    <name type="scientific">marine metagenome</name>
    <dbReference type="NCBI Taxonomy" id="408172"/>
    <lineage>
        <taxon>unclassified sequences</taxon>
        <taxon>metagenomes</taxon>
        <taxon>ecological metagenomes</taxon>
    </lineage>
</organism>
<dbReference type="PROSITE" id="PS50991">
    <property type="entry name" value="PYR_CT"/>
    <property type="match status" value="1"/>
</dbReference>
<dbReference type="Pfam" id="PF00682">
    <property type="entry name" value="HMGL-like"/>
    <property type="match status" value="1"/>
</dbReference>
<dbReference type="GO" id="GO:0046951">
    <property type="term" value="P:ketone body biosynthetic process"/>
    <property type="evidence" value="ECO:0007669"/>
    <property type="project" value="TreeGrafter"/>
</dbReference>
<evidence type="ECO:0000256" key="1">
    <source>
        <dbReference type="ARBA" id="ARBA00009405"/>
    </source>
</evidence>
<sequence>MSQKVHIVEVGPRDGLQSIAEEVSTVNKVKFIDMLTEAICPEIEVASFVSPKWVPQMADAKEITSLIKRKDQIIYTALVPNVKGLENAIKCGYHSVAVLTAASESFSLKNTNCSIEESIKRIEEMIPHCKENKIRIRGYISTCWVCPYEGNIGIETVIKVIQDLIDLGVDEISLGDTIGKATPEGVEYLLKIILDSWPPELFALHMHDTYNMAAENIVVGLGMGLRIIDSSAGGVGGCPYAPGAAGNVSTETVARICMEQGFKTGIDVEKLKSAGNYIQSITQS</sequence>
<feature type="domain" description="Pyruvate carboxyltransferase" evidence="4">
    <location>
        <begin position="5"/>
        <end position="272"/>
    </location>
</feature>
<dbReference type="NCBIfam" id="NF004283">
    <property type="entry name" value="PRK05692.1"/>
    <property type="match status" value="1"/>
</dbReference>
<dbReference type="InterPro" id="IPR013785">
    <property type="entry name" value="Aldolase_TIM"/>
</dbReference>
<dbReference type="SUPFAM" id="SSF51569">
    <property type="entry name" value="Aldolase"/>
    <property type="match status" value="1"/>
</dbReference>
<name>A0A381PMT7_9ZZZZ</name>
<dbReference type="Gene3D" id="3.20.20.70">
    <property type="entry name" value="Aldolase class I"/>
    <property type="match status" value="1"/>
</dbReference>
<dbReference type="AlphaFoldDB" id="A0A381PMT7"/>
<dbReference type="GO" id="GO:0046872">
    <property type="term" value="F:metal ion binding"/>
    <property type="evidence" value="ECO:0007669"/>
    <property type="project" value="UniProtKB-KW"/>
</dbReference>
<keyword evidence="2" id="KW-0479">Metal-binding</keyword>
<protein>
    <recommendedName>
        <fullName evidence="4">Pyruvate carboxyltransferase domain-containing protein</fullName>
    </recommendedName>
</protein>
<dbReference type="PANTHER" id="PTHR42738:SF7">
    <property type="entry name" value="HYDROXYMETHYLGLUTARYL-COA LYASE"/>
    <property type="match status" value="1"/>
</dbReference>
<dbReference type="InterPro" id="IPR043594">
    <property type="entry name" value="HMGL"/>
</dbReference>
<evidence type="ECO:0000313" key="5">
    <source>
        <dbReference type="EMBL" id="SUZ68260.1"/>
    </source>
</evidence>
<dbReference type="CDD" id="cd07938">
    <property type="entry name" value="DRE_TIM_HMGL"/>
    <property type="match status" value="1"/>
</dbReference>
<dbReference type="GO" id="GO:0006552">
    <property type="term" value="P:L-leucine catabolic process"/>
    <property type="evidence" value="ECO:0007669"/>
    <property type="project" value="TreeGrafter"/>
</dbReference>